<evidence type="ECO:0000256" key="1">
    <source>
        <dbReference type="SAM" id="MobiDB-lite"/>
    </source>
</evidence>
<feature type="compositionally biased region" description="Low complexity" evidence="1">
    <location>
        <begin position="81"/>
        <end position="97"/>
    </location>
</feature>
<reference evidence="2" key="2">
    <citation type="submission" date="2010-07" db="EMBL/GenBank/DDBJ databases">
        <authorList>
            <consortium name="The Broad Institute Genome Sequencing Platform"/>
            <consortium name="Broad Institute Genome Sequencing Center for Infectious Disease"/>
            <person name="Ma L.-J."/>
            <person name="Dead R."/>
            <person name="Young S."/>
            <person name="Zeng Q."/>
            <person name="Koehrsen M."/>
            <person name="Alvarado L."/>
            <person name="Berlin A."/>
            <person name="Chapman S.B."/>
            <person name="Chen Z."/>
            <person name="Freedman E."/>
            <person name="Gellesch M."/>
            <person name="Goldberg J."/>
            <person name="Griggs A."/>
            <person name="Gujja S."/>
            <person name="Heilman E.R."/>
            <person name="Heiman D."/>
            <person name="Hepburn T."/>
            <person name="Howarth C."/>
            <person name="Jen D."/>
            <person name="Larson L."/>
            <person name="Mehta T."/>
            <person name="Neiman D."/>
            <person name="Pearson M."/>
            <person name="Roberts A."/>
            <person name="Saif S."/>
            <person name="Shea T."/>
            <person name="Shenoy N."/>
            <person name="Sisk P."/>
            <person name="Stolte C."/>
            <person name="Sykes S."/>
            <person name="Walk T."/>
            <person name="White J."/>
            <person name="Yandava C."/>
            <person name="Haas B."/>
            <person name="Nusbaum C."/>
            <person name="Birren B."/>
        </authorList>
    </citation>
    <scope>NUCLEOTIDE SEQUENCE</scope>
    <source>
        <strain evidence="2">R3-111a-1</strain>
    </source>
</reference>
<feature type="region of interest" description="Disordered" evidence="1">
    <location>
        <begin position="48"/>
        <end position="196"/>
    </location>
</feature>
<reference evidence="4" key="1">
    <citation type="submission" date="2010-07" db="EMBL/GenBank/DDBJ databases">
        <title>The genome sequence of Gaeumannomyces graminis var. tritici strain R3-111a-1.</title>
        <authorList>
            <consortium name="The Broad Institute Genome Sequencing Platform"/>
            <person name="Ma L.-J."/>
            <person name="Dead R."/>
            <person name="Young S."/>
            <person name="Zeng Q."/>
            <person name="Koehrsen M."/>
            <person name="Alvarado L."/>
            <person name="Berlin A."/>
            <person name="Chapman S.B."/>
            <person name="Chen Z."/>
            <person name="Freedman E."/>
            <person name="Gellesch M."/>
            <person name="Goldberg J."/>
            <person name="Griggs A."/>
            <person name="Gujja S."/>
            <person name="Heilman E.R."/>
            <person name="Heiman D."/>
            <person name="Hepburn T."/>
            <person name="Howarth C."/>
            <person name="Jen D."/>
            <person name="Larson L."/>
            <person name="Mehta T."/>
            <person name="Neiman D."/>
            <person name="Pearson M."/>
            <person name="Roberts A."/>
            <person name="Saif S."/>
            <person name="Shea T."/>
            <person name="Shenoy N."/>
            <person name="Sisk P."/>
            <person name="Stolte C."/>
            <person name="Sykes S."/>
            <person name="Walk T."/>
            <person name="White J."/>
            <person name="Yandava C."/>
            <person name="Haas B."/>
            <person name="Nusbaum C."/>
            <person name="Birren B."/>
        </authorList>
    </citation>
    <scope>NUCLEOTIDE SEQUENCE [LARGE SCALE GENOMIC DNA]</scope>
    <source>
        <strain evidence="4">R3-111a-1</strain>
    </source>
</reference>
<reference evidence="2" key="3">
    <citation type="submission" date="2010-09" db="EMBL/GenBank/DDBJ databases">
        <title>Annotation of Gaeumannomyces graminis var. tritici R3-111a-1.</title>
        <authorList>
            <consortium name="The Broad Institute Genome Sequencing Platform"/>
            <person name="Ma L.-J."/>
            <person name="Dead R."/>
            <person name="Young S.K."/>
            <person name="Zeng Q."/>
            <person name="Gargeya S."/>
            <person name="Fitzgerald M."/>
            <person name="Haas B."/>
            <person name="Abouelleil A."/>
            <person name="Alvarado L."/>
            <person name="Arachchi H.M."/>
            <person name="Berlin A."/>
            <person name="Brown A."/>
            <person name="Chapman S.B."/>
            <person name="Chen Z."/>
            <person name="Dunbar C."/>
            <person name="Freedman E."/>
            <person name="Gearin G."/>
            <person name="Gellesch M."/>
            <person name="Goldberg J."/>
            <person name="Griggs A."/>
            <person name="Gujja S."/>
            <person name="Heiman D."/>
            <person name="Howarth C."/>
            <person name="Larson L."/>
            <person name="Lui A."/>
            <person name="MacDonald P.J.P."/>
            <person name="Mehta T."/>
            <person name="Montmayeur A."/>
            <person name="Murphy C."/>
            <person name="Neiman D."/>
            <person name="Pearson M."/>
            <person name="Priest M."/>
            <person name="Roberts A."/>
            <person name="Saif S."/>
            <person name="Shea T."/>
            <person name="Shenoy N."/>
            <person name="Sisk P."/>
            <person name="Stolte C."/>
            <person name="Sykes S."/>
            <person name="Yandava C."/>
            <person name="Wortman J."/>
            <person name="Nusbaum C."/>
            <person name="Birren B."/>
        </authorList>
    </citation>
    <scope>NUCLEOTIDE SEQUENCE</scope>
    <source>
        <strain evidence="2">R3-111a-1</strain>
    </source>
</reference>
<feature type="compositionally biased region" description="Low complexity" evidence="1">
    <location>
        <begin position="105"/>
        <end position="118"/>
    </location>
</feature>
<gene>
    <name evidence="3" type="primary">20350872</name>
    <name evidence="2" type="ORF">GGTG_10414</name>
</gene>
<protein>
    <submittedName>
        <fullName evidence="2 3">Uncharacterized protein</fullName>
    </submittedName>
</protein>
<dbReference type="VEuPathDB" id="FungiDB:GGTG_10414"/>
<dbReference type="EnsemblFungi" id="EJT71154">
    <property type="protein sequence ID" value="EJT71154"/>
    <property type="gene ID" value="GGTG_10414"/>
</dbReference>
<dbReference type="AlphaFoldDB" id="J3PA88"/>
<dbReference type="Proteomes" id="UP000006039">
    <property type="component" value="Unassembled WGS sequence"/>
</dbReference>
<dbReference type="HOGENOM" id="CLU_1390314_0_0_1"/>
<reference evidence="3" key="5">
    <citation type="submission" date="2018-04" db="UniProtKB">
        <authorList>
            <consortium name="EnsemblFungi"/>
        </authorList>
    </citation>
    <scope>IDENTIFICATION</scope>
    <source>
        <strain evidence="3">R3-111a-1</strain>
    </source>
</reference>
<organism evidence="2">
    <name type="scientific">Gaeumannomyces tritici (strain R3-111a-1)</name>
    <name type="common">Wheat and barley take-all root rot fungus</name>
    <name type="synonym">Gaeumannomyces graminis var. tritici</name>
    <dbReference type="NCBI Taxonomy" id="644352"/>
    <lineage>
        <taxon>Eukaryota</taxon>
        <taxon>Fungi</taxon>
        <taxon>Dikarya</taxon>
        <taxon>Ascomycota</taxon>
        <taxon>Pezizomycotina</taxon>
        <taxon>Sordariomycetes</taxon>
        <taxon>Sordariomycetidae</taxon>
        <taxon>Magnaporthales</taxon>
        <taxon>Magnaporthaceae</taxon>
        <taxon>Gaeumannomyces</taxon>
    </lineage>
</organism>
<reference evidence="3" key="4">
    <citation type="journal article" date="2015" name="G3 (Bethesda)">
        <title>Genome sequences of three phytopathogenic species of the Magnaporthaceae family of fungi.</title>
        <authorList>
            <person name="Okagaki L.H."/>
            <person name="Nunes C.C."/>
            <person name="Sailsbery J."/>
            <person name="Clay B."/>
            <person name="Brown D."/>
            <person name="John T."/>
            <person name="Oh Y."/>
            <person name="Young N."/>
            <person name="Fitzgerald M."/>
            <person name="Haas B.J."/>
            <person name="Zeng Q."/>
            <person name="Young S."/>
            <person name="Adiconis X."/>
            <person name="Fan L."/>
            <person name="Levin J.Z."/>
            <person name="Mitchell T.K."/>
            <person name="Okubara P.A."/>
            <person name="Farman M.L."/>
            <person name="Kohn L.M."/>
            <person name="Birren B."/>
            <person name="Ma L.-J."/>
            <person name="Dean R.A."/>
        </authorList>
    </citation>
    <scope>NUCLEOTIDE SEQUENCE</scope>
    <source>
        <strain evidence="3">R3-111a-1</strain>
    </source>
</reference>
<evidence type="ECO:0000313" key="3">
    <source>
        <dbReference type="EnsemblFungi" id="EJT71154"/>
    </source>
</evidence>
<feature type="compositionally biased region" description="Basic residues" evidence="1">
    <location>
        <begin position="1"/>
        <end position="10"/>
    </location>
</feature>
<feature type="compositionally biased region" description="Low complexity" evidence="1">
    <location>
        <begin position="141"/>
        <end position="160"/>
    </location>
</feature>
<proteinExistence type="predicted"/>
<dbReference type="RefSeq" id="XP_009226551.1">
    <property type="nucleotide sequence ID" value="XM_009228287.1"/>
</dbReference>
<keyword evidence="4" id="KW-1185">Reference proteome</keyword>
<name>J3PA88_GAET3</name>
<feature type="region of interest" description="Disordered" evidence="1">
    <location>
        <begin position="1"/>
        <end position="30"/>
    </location>
</feature>
<dbReference type="EMBL" id="GL385400">
    <property type="protein sequence ID" value="EJT71154.1"/>
    <property type="molecule type" value="Genomic_DNA"/>
</dbReference>
<accession>J3PA88</accession>
<evidence type="ECO:0000313" key="4">
    <source>
        <dbReference type="Proteomes" id="UP000006039"/>
    </source>
</evidence>
<dbReference type="GeneID" id="20350872"/>
<dbReference type="eggNOG" id="ENOG502RNGH">
    <property type="taxonomic scope" value="Eukaryota"/>
</dbReference>
<evidence type="ECO:0000313" key="2">
    <source>
        <dbReference type="EMBL" id="EJT71154.1"/>
    </source>
</evidence>
<sequence length="196" mass="19860">MGSHKFHMLRKLVSPAKHQQLQEDPSDELAMVGRSEVPVCLAADRPPAHLLKSLHSRDAPPTTSSSRHKRPPPLTPPRSPPRSAAGASTANPASGSRSGSGSGSGSPVAAAPPDSPMSGYRRSPSIAETPTPLVEAEGSDGTLPSLTASSSAASSLAGRPSSDDEVDVRGGVALPPPEAGAKEVPSAGHPVRVAES</sequence>